<organism evidence="2 3">
    <name type="scientific">Brevibacillus laterosporus</name>
    <name type="common">Bacillus laterosporus</name>
    <dbReference type="NCBI Taxonomy" id="1465"/>
    <lineage>
        <taxon>Bacteria</taxon>
        <taxon>Bacillati</taxon>
        <taxon>Bacillota</taxon>
        <taxon>Bacilli</taxon>
        <taxon>Bacillales</taxon>
        <taxon>Paenibacillaceae</taxon>
        <taxon>Brevibacillus</taxon>
    </lineage>
</organism>
<evidence type="ECO:0000313" key="3">
    <source>
        <dbReference type="Proteomes" id="UP001077662"/>
    </source>
</evidence>
<dbReference type="AlphaFoldDB" id="A0AAP3DGA7"/>
<feature type="domain" description="DUF4367" evidence="1">
    <location>
        <begin position="15"/>
        <end position="105"/>
    </location>
</feature>
<accession>A0AAP3DGA7</accession>
<dbReference type="Proteomes" id="UP001077662">
    <property type="component" value="Unassembled WGS sequence"/>
</dbReference>
<evidence type="ECO:0000313" key="2">
    <source>
        <dbReference type="EMBL" id="MCZ0806590.1"/>
    </source>
</evidence>
<reference evidence="2" key="1">
    <citation type="submission" date="2022-09" db="EMBL/GenBank/DDBJ databases">
        <title>Genome analysis and characterization of larvicidal activity of Brevibacillus strains.</title>
        <authorList>
            <person name="Patrusheva E.V."/>
            <person name="Izotova A.O."/>
            <person name="Toshchakov S.V."/>
            <person name="Sineoky S.P."/>
        </authorList>
    </citation>
    <scope>NUCLEOTIDE SEQUENCE</scope>
    <source>
        <strain evidence="2">VKPM_B-13247</strain>
    </source>
</reference>
<protein>
    <submittedName>
        <fullName evidence="2">DUF4367 domain-containing protein</fullName>
    </submittedName>
</protein>
<dbReference type="RefSeq" id="WP_258073146.1">
    <property type="nucleotide sequence ID" value="NZ_JARMDU010000060.1"/>
</dbReference>
<dbReference type="Pfam" id="PF14285">
    <property type="entry name" value="DUF4367"/>
    <property type="match status" value="1"/>
</dbReference>
<name>A0AAP3DGA7_BRELA</name>
<evidence type="ECO:0000259" key="1">
    <source>
        <dbReference type="Pfam" id="PF14285"/>
    </source>
</evidence>
<comment type="caution">
    <text evidence="2">The sequence shown here is derived from an EMBL/GenBank/DDBJ whole genome shotgun (WGS) entry which is preliminary data.</text>
</comment>
<proteinExistence type="predicted"/>
<dbReference type="InterPro" id="IPR025377">
    <property type="entry name" value="DUF4367"/>
</dbReference>
<gene>
    <name evidence="2" type="ORF">O0554_06600</name>
</gene>
<dbReference type="EMBL" id="JAPTNE010000007">
    <property type="protein sequence ID" value="MCZ0806590.1"/>
    <property type="molecule type" value="Genomic_DNA"/>
</dbReference>
<sequence>MVKELLLTDVLKESTFFYKGEKGKVMVQVRNEEGVGDKISTVGSFDKMEKVKVRENEAAYLLWDHDKVYSQQIEWLKNGTKLSYSVMTRSKDVTKEQLIKIAESLYDAK</sequence>